<proteinExistence type="predicted"/>
<comment type="caution">
    <text evidence="1">The sequence shown here is derived from an EMBL/GenBank/DDBJ whole genome shotgun (WGS) entry which is preliminary data.</text>
</comment>
<dbReference type="EMBL" id="CM035419">
    <property type="protein sequence ID" value="KAH7416246.1"/>
    <property type="molecule type" value="Genomic_DNA"/>
</dbReference>
<accession>A0A8T2T9Q7</accession>
<gene>
    <name evidence="1" type="ORF">KP509_14G082500</name>
</gene>
<evidence type="ECO:0000313" key="1">
    <source>
        <dbReference type="EMBL" id="KAH7416246.1"/>
    </source>
</evidence>
<organism evidence="1 2">
    <name type="scientific">Ceratopteris richardii</name>
    <name type="common">Triangle waterfern</name>
    <dbReference type="NCBI Taxonomy" id="49495"/>
    <lineage>
        <taxon>Eukaryota</taxon>
        <taxon>Viridiplantae</taxon>
        <taxon>Streptophyta</taxon>
        <taxon>Embryophyta</taxon>
        <taxon>Tracheophyta</taxon>
        <taxon>Polypodiopsida</taxon>
        <taxon>Polypodiidae</taxon>
        <taxon>Polypodiales</taxon>
        <taxon>Pteridineae</taxon>
        <taxon>Pteridaceae</taxon>
        <taxon>Parkerioideae</taxon>
        <taxon>Ceratopteris</taxon>
    </lineage>
</organism>
<sequence>MEGYFAAMAFRILLHRRMRMLSSLEVSRKHRDLRFSNMSSYVNMTLYDALKMLRATLIYTTMATRPHFSFPLFRFIFREKKKTNKGSGPLPQRRVPLMYVTFLKEADSV</sequence>
<reference evidence="1" key="1">
    <citation type="submission" date="2021-08" db="EMBL/GenBank/DDBJ databases">
        <title>WGS assembly of Ceratopteris richardii.</title>
        <authorList>
            <person name="Marchant D.B."/>
            <person name="Chen G."/>
            <person name="Jenkins J."/>
            <person name="Shu S."/>
            <person name="Leebens-Mack J."/>
            <person name="Grimwood J."/>
            <person name="Schmutz J."/>
            <person name="Soltis P."/>
            <person name="Soltis D."/>
            <person name="Chen Z.-H."/>
        </authorList>
    </citation>
    <scope>NUCLEOTIDE SEQUENCE</scope>
    <source>
        <strain evidence="1">Whitten #5841</strain>
        <tissue evidence="1">Leaf</tissue>
    </source>
</reference>
<evidence type="ECO:0000313" key="2">
    <source>
        <dbReference type="Proteomes" id="UP000825935"/>
    </source>
</evidence>
<dbReference type="Proteomes" id="UP000825935">
    <property type="component" value="Chromosome 14"/>
</dbReference>
<name>A0A8T2T9Q7_CERRI</name>
<protein>
    <submittedName>
        <fullName evidence="1">Uncharacterized protein</fullName>
    </submittedName>
</protein>
<keyword evidence="2" id="KW-1185">Reference proteome</keyword>
<dbReference type="AlphaFoldDB" id="A0A8T2T9Q7"/>